<dbReference type="InParanoid" id="A8N2K0"/>
<feature type="compositionally biased region" description="Low complexity" evidence="1">
    <location>
        <begin position="60"/>
        <end position="77"/>
    </location>
</feature>
<dbReference type="EMBL" id="AACS02000001">
    <property type="protein sequence ID" value="EAU92672.2"/>
    <property type="molecule type" value="Genomic_DNA"/>
</dbReference>
<dbReference type="VEuPathDB" id="FungiDB:CC1G_01717"/>
<dbReference type="Pfam" id="PF00400">
    <property type="entry name" value="WD40"/>
    <property type="match status" value="1"/>
</dbReference>
<keyword evidence="3" id="KW-1185">Reference proteome</keyword>
<dbReference type="InterPro" id="IPR015943">
    <property type="entry name" value="WD40/YVTN_repeat-like_dom_sf"/>
</dbReference>
<sequence length="481" mass="53757">MDFTELYRQSSSLVSFSPGASFILTAVQDRVIVRRADTFQITRTWLVDPSPTATQAALVTQSTSKQKSSSSAASSSSPDSRITHLGWSCDSEYILAACAKKGAVHIFKLRDEEWSGRIDAGAEGLVKAEWGPDGRTILCFSEWGLRVTVWSLVTGSATYIQFPIHPDKAYAFRSDGRYFVLAERHKSKDTIGVYDATDSYKLVRHFTLPTSSLSSLCLSPTGNHIAIWEGPLEYKLHVMTLAGQSVTCFSPDQDPGFGIRNVAWHPNGLFLVVGGWDDKIHILDCLSWSPVGVLELSSRISGSVTVWREPSRWLEATEGRGFLSYEKLQGTQTLQVNRVDLTRPYPKSGILQLEFNITGSLLLVRFETTPNVLHIFDFPSPKDQFLPRLRTVLIHSQPILHARWNPVRKGNLALCCGTQSVYTWSDEWVGEAGQQEDMAECIGVPAKQFETKDIKWSPDGKGIILMDREQFCCSFEVEEEF</sequence>
<dbReference type="PANTHER" id="PTHR16220:SF0">
    <property type="entry name" value="WD REPEAT-CONTAINING PROTEIN WRAP73"/>
    <property type="match status" value="1"/>
</dbReference>
<dbReference type="Proteomes" id="UP000001861">
    <property type="component" value="Unassembled WGS sequence"/>
</dbReference>
<dbReference type="Gene3D" id="2.130.10.10">
    <property type="entry name" value="YVTN repeat-like/Quinoprotein amine dehydrogenase"/>
    <property type="match status" value="2"/>
</dbReference>
<dbReference type="GeneID" id="6005463"/>
<dbReference type="GO" id="GO:1990810">
    <property type="term" value="P:microtubule anchoring at mitotic spindle pole body"/>
    <property type="evidence" value="ECO:0007669"/>
    <property type="project" value="TreeGrafter"/>
</dbReference>
<dbReference type="InterPro" id="IPR001680">
    <property type="entry name" value="WD40_rpt"/>
</dbReference>
<dbReference type="GO" id="GO:0005815">
    <property type="term" value="C:microtubule organizing center"/>
    <property type="evidence" value="ECO:0007669"/>
    <property type="project" value="TreeGrafter"/>
</dbReference>
<dbReference type="OMA" id="CWHLNGD"/>
<evidence type="ECO:0000256" key="1">
    <source>
        <dbReference type="SAM" id="MobiDB-lite"/>
    </source>
</evidence>
<dbReference type="STRING" id="240176.A8N2K0"/>
<comment type="caution">
    <text evidence="2">The sequence shown here is derived from an EMBL/GenBank/DDBJ whole genome shotgun (WGS) entry which is preliminary data.</text>
</comment>
<dbReference type="KEGG" id="cci:CC1G_01717"/>
<dbReference type="PANTHER" id="PTHR16220">
    <property type="entry name" value="WD REPEAT PROTEIN 8-RELATED"/>
    <property type="match status" value="1"/>
</dbReference>
<dbReference type="eggNOG" id="KOG4497">
    <property type="taxonomic scope" value="Eukaryota"/>
</dbReference>
<dbReference type="SMART" id="SM00320">
    <property type="entry name" value="WD40"/>
    <property type="match status" value="4"/>
</dbReference>
<dbReference type="RefSeq" id="XP_001829037.2">
    <property type="nucleotide sequence ID" value="XM_001828985.2"/>
</dbReference>
<dbReference type="HOGENOM" id="CLU_024072_3_1_1"/>
<feature type="region of interest" description="Disordered" evidence="1">
    <location>
        <begin position="60"/>
        <end position="81"/>
    </location>
</feature>
<evidence type="ECO:0000313" key="3">
    <source>
        <dbReference type="Proteomes" id="UP000001861"/>
    </source>
</evidence>
<dbReference type="SUPFAM" id="SSF50978">
    <property type="entry name" value="WD40 repeat-like"/>
    <property type="match status" value="1"/>
</dbReference>
<protein>
    <submittedName>
        <fullName evidence="2">WD repeat-containing protein 8</fullName>
    </submittedName>
</protein>
<reference evidence="2 3" key="1">
    <citation type="journal article" date="2010" name="Proc. Natl. Acad. Sci. U.S.A.">
        <title>Insights into evolution of multicellular fungi from the assembled chromosomes of the mushroom Coprinopsis cinerea (Coprinus cinereus).</title>
        <authorList>
            <person name="Stajich J.E."/>
            <person name="Wilke S.K."/>
            <person name="Ahren D."/>
            <person name="Au C.H."/>
            <person name="Birren B.W."/>
            <person name="Borodovsky M."/>
            <person name="Burns C."/>
            <person name="Canback B."/>
            <person name="Casselton L.A."/>
            <person name="Cheng C.K."/>
            <person name="Deng J."/>
            <person name="Dietrich F.S."/>
            <person name="Fargo D.C."/>
            <person name="Farman M.L."/>
            <person name="Gathman A.C."/>
            <person name="Goldberg J."/>
            <person name="Guigo R."/>
            <person name="Hoegger P.J."/>
            <person name="Hooker J.B."/>
            <person name="Huggins A."/>
            <person name="James T.Y."/>
            <person name="Kamada T."/>
            <person name="Kilaru S."/>
            <person name="Kodira C."/>
            <person name="Kues U."/>
            <person name="Kupfer D."/>
            <person name="Kwan H.S."/>
            <person name="Lomsadze A."/>
            <person name="Li W."/>
            <person name="Lilly W.W."/>
            <person name="Ma L.J."/>
            <person name="Mackey A.J."/>
            <person name="Manning G."/>
            <person name="Martin F."/>
            <person name="Muraguchi H."/>
            <person name="Natvig D.O."/>
            <person name="Palmerini H."/>
            <person name="Ramesh M.A."/>
            <person name="Rehmeyer C.J."/>
            <person name="Roe B.A."/>
            <person name="Shenoy N."/>
            <person name="Stanke M."/>
            <person name="Ter-Hovhannisyan V."/>
            <person name="Tunlid A."/>
            <person name="Velagapudi R."/>
            <person name="Vision T.J."/>
            <person name="Zeng Q."/>
            <person name="Zolan M.E."/>
            <person name="Pukkila P.J."/>
        </authorList>
    </citation>
    <scope>NUCLEOTIDE SEQUENCE [LARGE SCALE GENOMIC DNA]</scope>
    <source>
        <strain evidence="3">Okayama-7 / 130 / ATCC MYA-4618 / FGSC 9003</strain>
    </source>
</reference>
<accession>A8N2K0</accession>
<dbReference type="OrthoDB" id="308690at2759"/>
<dbReference type="SUPFAM" id="SSF82171">
    <property type="entry name" value="DPP6 N-terminal domain-like"/>
    <property type="match status" value="1"/>
</dbReference>
<gene>
    <name evidence="2" type="ORF">CC1G_01717</name>
</gene>
<dbReference type="InterPro" id="IPR052778">
    <property type="entry name" value="Centrosome-WD_assoc"/>
</dbReference>
<dbReference type="AlphaFoldDB" id="A8N2K0"/>
<name>A8N2K0_COPC7</name>
<evidence type="ECO:0000313" key="2">
    <source>
        <dbReference type="EMBL" id="EAU92672.2"/>
    </source>
</evidence>
<dbReference type="GO" id="GO:1990811">
    <property type="term" value="C:MWP complex"/>
    <property type="evidence" value="ECO:0007669"/>
    <property type="project" value="TreeGrafter"/>
</dbReference>
<proteinExistence type="predicted"/>
<dbReference type="InterPro" id="IPR036322">
    <property type="entry name" value="WD40_repeat_dom_sf"/>
</dbReference>
<organism evidence="2 3">
    <name type="scientific">Coprinopsis cinerea (strain Okayama-7 / 130 / ATCC MYA-4618 / FGSC 9003)</name>
    <name type="common">Inky cap fungus</name>
    <name type="synonym">Hormographiella aspergillata</name>
    <dbReference type="NCBI Taxonomy" id="240176"/>
    <lineage>
        <taxon>Eukaryota</taxon>
        <taxon>Fungi</taxon>
        <taxon>Dikarya</taxon>
        <taxon>Basidiomycota</taxon>
        <taxon>Agaricomycotina</taxon>
        <taxon>Agaricomycetes</taxon>
        <taxon>Agaricomycetidae</taxon>
        <taxon>Agaricales</taxon>
        <taxon>Agaricineae</taxon>
        <taxon>Psathyrellaceae</taxon>
        <taxon>Coprinopsis</taxon>
    </lineage>
</organism>